<dbReference type="Gene3D" id="3.10.10.10">
    <property type="entry name" value="HIV Type 1 Reverse Transcriptase, subunit A, domain 1"/>
    <property type="match status" value="1"/>
</dbReference>
<evidence type="ECO:0008006" key="6">
    <source>
        <dbReference type="Google" id="ProtNLM"/>
    </source>
</evidence>
<feature type="non-terminal residue" evidence="4">
    <location>
        <position position="1104"/>
    </location>
</feature>
<dbReference type="PROSITE" id="PS50158">
    <property type="entry name" value="ZF_CCHC"/>
    <property type="match status" value="1"/>
</dbReference>
<dbReference type="InterPro" id="IPR036875">
    <property type="entry name" value="Znf_CCHC_sf"/>
</dbReference>
<dbReference type="Gramene" id="ESQ47118">
    <property type="protein sequence ID" value="ESQ47118"/>
    <property type="gene ID" value="EUTSA_v10028343mg"/>
</dbReference>
<sequence length="1104" mass="126835">MMINTEDFPPSSDFTKDNIAHSPKVLTRAINSSGPDQLSQGEKVLNWQTENAIAQNQLLKTINYKVDQLTENYIKRQTSLQSSITEIHGRLNNLHQEMMAMAQNMMVNTAQFRHKEAETASLKAQLKDLQRSLESMIYNQNPVSSYSNPFGGMPMYQGTYSPGFLSGYTKQRPKTPAPGFLSSDEAFTSRYGMTSASKPKPSQQIATPIANIGHYLETNSNSSESASDEESLPNQFAIGDERGEPSTPKRESDIHEIFSSDEDMEYRPPRQQEIPTRPFASKVMVFTFDDIPFEKWNNRLDEFHAWMNSEAITSPLELVIQQFTARLSGALKEWWNSLGEYRQQQVYQMIIPLLLGEIHREFIGTPTHLKEQLQEEFFTAKCCSLKKRDLAKHFERQTRRYYALNGLNNPSLKKVHLSSIDDYLSQQTKLYIRDQGQTVEDISIGQIQQYVFRTLDKLCKQKEFWMEFMDKSKQLSRICARPDLSINCSKSKKTCSCDDRRKSRRFRKPSHKRFNKFRRKRFFRKKRSFKKTTKCFLCRKEGHFAKNCPNKSKKKKQYLISSISKIVPDLDFDSHDLESVLSYDSDEQDAICGYSDYDYSSDSSSGEEEVNNDCCFKITRMPQKEEIQTPHLPVTIFDPSQKEKPVHAIAFIDTGAYTTIMNPKILPSSMWLPHQQEFRVANSGSLTVNLKSKPVTIELFPGCQITTEVLGSSAPGKDLILGWDSYHTFKKNFDISIETRGMRWKAFYKAFTTISRLFTVERVISQDFEKIKEEIAIVSCADSHTDFLKKCDKPLWLNSEFFVSLPFKENVHTTPTKASHAGMPPTLLTQANEECDQLVKQGVVSSTNSPWVCKAFYVNNRAEQARGKLRLFPLPNKKALLQHLQGATIFSKFDLKSGFWQLGVHPDERYKTAFCLPNRHLQWNVLPFGLKTAPSLFQQAMLRIFKPLLHTALIYIDDILLFSTSEEDHIRSLRQFQGIVEEYGIMLSARKMMIAQPNIDFLGMQITEGKFTPQAHLATALLDFPDENLTRRQIQQFLGVINYISDFIPQLSQMTRPLQKMLTKNPPTWATKQTEAVKSLKKEIQKLPPLKIPSTGLRILQTDA</sequence>
<dbReference type="KEGG" id="eus:EUTSA_v10028343mg"/>
<dbReference type="InterPro" id="IPR043502">
    <property type="entry name" value="DNA/RNA_pol_sf"/>
</dbReference>
<organism evidence="4 5">
    <name type="scientific">Eutrema salsugineum</name>
    <name type="common">Saltwater cress</name>
    <name type="synonym">Sisymbrium salsugineum</name>
    <dbReference type="NCBI Taxonomy" id="72664"/>
    <lineage>
        <taxon>Eukaryota</taxon>
        <taxon>Viridiplantae</taxon>
        <taxon>Streptophyta</taxon>
        <taxon>Embryophyta</taxon>
        <taxon>Tracheophyta</taxon>
        <taxon>Spermatophyta</taxon>
        <taxon>Magnoliopsida</taxon>
        <taxon>eudicotyledons</taxon>
        <taxon>Gunneridae</taxon>
        <taxon>Pentapetalae</taxon>
        <taxon>rosids</taxon>
        <taxon>malvids</taxon>
        <taxon>Brassicales</taxon>
        <taxon>Brassicaceae</taxon>
        <taxon>Eutremeae</taxon>
        <taxon>Eutrema</taxon>
    </lineage>
</organism>
<keyword evidence="1" id="KW-0862">Zinc</keyword>
<gene>
    <name evidence="4" type="ORF">EUTSA_v10028343mg</name>
</gene>
<name>V4M4D1_EUTSA</name>
<dbReference type="Gene3D" id="3.30.70.270">
    <property type="match status" value="2"/>
</dbReference>
<dbReference type="InterPro" id="IPR053098">
    <property type="entry name" value="Petuviruses_polyprotein"/>
</dbReference>
<feature type="domain" description="CCHC-type" evidence="2">
    <location>
        <begin position="534"/>
        <end position="550"/>
    </location>
</feature>
<reference evidence="4 5" key="1">
    <citation type="journal article" date="2013" name="Front. Plant Sci.">
        <title>The Reference Genome of the Halophytic Plant Eutrema salsugineum.</title>
        <authorList>
            <person name="Yang R."/>
            <person name="Jarvis D.E."/>
            <person name="Chen H."/>
            <person name="Beilstein M.A."/>
            <person name="Grimwood J."/>
            <person name="Jenkins J."/>
            <person name="Shu S."/>
            <person name="Prochnik S."/>
            <person name="Xin M."/>
            <person name="Ma C."/>
            <person name="Schmutz J."/>
            <person name="Wing R.A."/>
            <person name="Mitchell-Olds T."/>
            <person name="Schumaker K.S."/>
            <person name="Wang X."/>
        </authorList>
    </citation>
    <scope>NUCLEOTIDE SEQUENCE [LARGE SCALE GENOMIC DNA]</scope>
</reference>
<dbReference type="OMA" id="QCDSMTT"/>
<dbReference type="CDD" id="cd01647">
    <property type="entry name" value="RT_LTR"/>
    <property type="match status" value="1"/>
</dbReference>
<feature type="domain" description="Reverse transcriptase" evidence="3">
    <location>
        <begin position="809"/>
        <end position="1006"/>
    </location>
</feature>
<dbReference type="PANTHER" id="PTHR48435">
    <property type="entry name" value="POLYPROTEIN"/>
    <property type="match status" value="1"/>
</dbReference>
<keyword evidence="5" id="KW-1185">Reference proteome</keyword>
<protein>
    <recommendedName>
        <fullName evidence="6">CCHC-type domain-containing protein</fullName>
    </recommendedName>
</protein>
<evidence type="ECO:0000256" key="1">
    <source>
        <dbReference type="PROSITE-ProRule" id="PRU00047"/>
    </source>
</evidence>
<dbReference type="AlphaFoldDB" id="V4M4D1"/>
<dbReference type="GO" id="GO:0008270">
    <property type="term" value="F:zinc ion binding"/>
    <property type="evidence" value="ECO:0007669"/>
    <property type="project" value="UniProtKB-KW"/>
</dbReference>
<dbReference type="Gene3D" id="4.10.60.10">
    <property type="entry name" value="Zinc finger, CCHC-type"/>
    <property type="match status" value="1"/>
</dbReference>
<dbReference type="SMART" id="SM00343">
    <property type="entry name" value="ZnF_C2HC"/>
    <property type="match status" value="1"/>
</dbReference>
<dbReference type="SUPFAM" id="SSF57756">
    <property type="entry name" value="Retrovirus zinc finger-like domains"/>
    <property type="match status" value="1"/>
</dbReference>
<dbReference type="EMBL" id="KI517416">
    <property type="protein sequence ID" value="ESQ47118.1"/>
    <property type="molecule type" value="Genomic_DNA"/>
</dbReference>
<dbReference type="Proteomes" id="UP000030689">
    <property type="component" value="Unassembled WGS sequence"/>
</dbReference>
<evidence type="ECO:0000313" key="4">
    <source>
        <dbReference type="EMBL" id="ESQ47118.1"/>
    </source>
</evidence>
<accession>V4M4D1</accession>
<dbReference type="PANTHER" id="PTHR48435:SF1">
    <property type="entry name" value="POLYPROTEIN"/>
    <property type="match status" value="1"/>
</dbReference>
<keyword evidence="1" id="KW-0863">Zinc-finger</keyword>
<evidence type="ECO:0000259" key="3">
    <source>
        <dbReference type="PROSITE" id="PS50878"/>
    </source>
</evidence>
<dbReference type="InterPro" id="IPR001878">
    <property type="entry name" value="Znf_CCHC"/>
</dbReference>
<dbReference type="InterPro" id="IPR000477">
    <property type="entry name" value="RT_dom"/>
</dbReference>
<proteinExistence type="predicted"/>
<evidence type="ECO:0000259" key="2">
    <source>
        <dbReference type="PROSITE" id="PS50158"/>
    </source>
</evidence>
<evidence type="ECO:0000313" key="5">
    <source>
        <dbReference type="Proteomes" id="UP000030689"/>
    </source>
</evidence>
<dbReference type="SUPFAM" id="SSF56672">
    <property type="entry name" value="DNA/RNA polymerases"/>
    <property type="match status" value="1"/>
</dbReference>
<dbReference type="InterPro" id="IPR043128">
    <property type="entry name" value="Rev_trsase/Diguanyl_cyclase"/>
</dbReference>
<dbReference type="PROSITE" id="PS50878">
    <property type="entry name" value="RT_POL"/>
    <property type="match status" value="1"/>
</dbReference>
<dbReference type="eggNOG" id="KOG0017">
    <property type="taxonomic scope" value="Eukaryota"/>
</dbReference>
<dbReference type="Pfam" id="PF00078">
    <property type="entry name" value="RVT_1"/>
    <property type="match status" value="1"/>
</dbReference>
<dbReference type="GO" id="GO:0003676">
    <property type="term" value="F:nucleic acid binding"/>
    <property type="evidence" value="ECO:0007669"/>
    <property type="project" value="InterPro"/>
</dbReference>
<keyword evidence="1" id="KW-0479">Metal-binding</keyword>
<dbReference type="Pfam" id="PF00098">
    <property type="entry name" value="zf-CCHC"/>
    <property type="match status" value="1"/>
</dbReference>